<sequence length="76" mass="8201">MKSCCHGRDTWFKLDASAPTFRDTVLATGTAASLTVQALLSSHNMTAKSSGPALKAFRLLQRRGCFDGKSLRTIVV</sequence>
<keyword evidence="2" id="KW-1185">Reference proteome</keyword>
<comment type="caution">
    <text evidence="1">The sequence shown here is derived from an EMBL/GenBank/DDBJ whole genome shotgun (WGS) entry which is preliminary data.</text>
</comment>
<organism evidence="1 2">
    <name type="scientific">Lagenidium giganteum</name>
    <dbReference type="NCBI Taxonomy" id="4803"/>
    <lineage>
        <taxon>Eukaryota</taxon>
        <taxon>Sar</taxon>
        <taxon>Stramenopiles</taxon>
        <taxon>Oomycota</taxon>
        <taxon>Peronosporomycetes</taxon>
        <taxon>Pythiales</taxon>
        <taxon>Pythiaceae</taxon>
    </lineage>
</organism>
<evidence type="ECO:0000313" key="1">
    <source>
        <dbReference type="EMBL" id="DBA00146.1"/>
    </source>
</evidence>
<name>A0AAV2YYQ6_9STRA</name>
<gene>
    <name evidence="1" type="ORF">N0F65_000469</name>
</gene>
<protein>
    <submittedName>
        <fullName evidence="1">Uncharacterized protein</fullName>
    </submittedName>
</protein>
<dbReference type="Proteomes" id="UP001146120">
    <property type="component" value="Unassembled WGS sequence"/>
</dbReference>
<evidence type="ECO:0000313" key="2">
    <source>
        <dbReference type="Proteomes" id="UP001146120"/>
    </source>
</evidence>
<accession>A0AAV2YYQ6</accession>
<dbReference type="EMBL" id="DAKRPA010000069">
    <property type="protein sequence ID" value="DBA00146.1"/>
    <property type="molecule type" value="Genomic_DNA"/>
</dbReference>
<reference evidence="1" key="1">
    <citation type="submission" date="2022-11" db="EMBL/GenBank/DDBJ databases">
        <authorList>
            <person name="Morgan W.R."/>
            <person name="Tartar A."/>
        </authorList>
    </citation>
    <scope>NUCLEOTIDE SEQUENCE</scope>
    <source>
        <strain evidence="1">ARSEF 373</strain>
    </source>
</reference>
<dbReference type="AlphaFoldDB" id="A0AAV2YYQ6"/>
<proteinExistence type="predicted"/>
<reference evidence="1" key="2">
    <citation type="journal article" date="2023" name="Microbiol Resour">
        <title>Decontamination and Annotation of the Draft Genome Sequence of the Oomycete Lagenidium giganteum ARSEF 373.</title>
        <authorList>
            <person name="Morgan W.R."/>
            <person name="Tartar A."/>
        </authorList>
    </citation>
    <scope>NUCLEOTIDE SEQUENCE</scope>
    <source>
        <strain evidence="1">ARSEF 373</strain>
    </source>
</reference>